<dbReference type="PROSITE" id="PS50297">
    <property type="entry name" value="ANK_REP_REGION"/>
    <property type="match status" value="1"/>
</dbReference>
<dbReference type="Pfam" id="PF00023">
    <property type="entry name" value="Ank"/>
    <property type="match status" value="1"/>
</dbReference>
<protein>
    <recommendedName>
        <fullName evidence="4">Ankyrin repeat protein</fullName>
    </recommendedName>
</protein>
<dbReference type="AlphaFoldDB" id="S8AS74"/>
<evidence type="ECO:0000313" key="2">
    <source>
        <dbReference type="EMBL" id="EPS43836.1"/>
    </source>
</evidence>
<keyword evidence="3" id="KW-1185">Reference proteome</keyword>
<evidence type="ECO:0008006" key="4">
    <source>
        <dbReference type="Google" id="ProtNLM"/>
    </source>
</evidence>
<dbReference type="EMBL" id="AQGS01000063">
    <property type="protein sequence ID" value="EPS43836.1"/>
    <property type="molecule type" value="Genomic_DNA"/>
</dbReference>
<dbReference type="SMART" id="SM00248">
    <property type="entry name" value="ANK"/>
    <property type="match status" value="2"/>
</dbReference>
<proteinExistence type="predicted"/>
<dbReference type="STRING" id="1284197.S8AS74"/>
<dbReference type="InterPro" id="IPR002110">
    <property type="entry name" value="Ankyrin_rpt"/>
</dbReference>
<dbReference type="InterPro" id="IPR036770">
    <property type="entry name" value="Ankyrin_rpt-contain_sf"/>
</dbReference>
<gene>
    <name evidence="2" type="ORF">H072_2056</name>
</gene>
<dbReference type="Proteomes" id="UP000015100">
    <property type="component" value="Unassembled WGS sequence"/>
</dbReference>
<comment type="caution">
    <text evidence="2">The sequence shown here is derived from an EMBL/GenBank/DDBJ whole genome shotgun (WGS) entry which is preliminary data.</text>
</comment>
<feature type="repeat" description="ANK" evidence="1">
    <location>
        <begin position="452"/>
        <end position="477"/>
    </location>
</feature>
<dbReference type="PROSITE" id="PS50088">
    <property type="entry name" value="ANK_REPEAT"/>
    <property type="match status" value="2"/>
</dbReference>
<dbReference type="Gene3D" id="1.25.40.20">
    <property type="entry name" value="Ankyrin repeat-containing domain"/>
    <property type="match status" value="1"/>
</dbReference>
<feature type="repeat" description="ANK" evidence="1">
    <location>
        <begin position="43"/>
        <end position="75"/>
    </location>
</feature>
<dbReference type="HOGENOM" id="CLU_483978_0_0_1"/>
<keyword evidence="1" id="KW-0040">ANK repeat</keyword>
<dbReference type="SUPFAM" id="SSF48403">
    <property type="entry name" value="Ankyrin repeat"/>
    <property type="match status" value="1"/>
</dbReference>
<evidence type="ECO:0000313" key="3">
    <source>
        <dbReference type="Proteomes" id="UP000015100"/>
    </source>
</evidence>
<evidence type="ECO:0000256" key="1">
    <source>
        <dbReference type="PROSITE-ProRule" id="PRU00023"/>
    </source>
</evidence>
<reference evidence="3" key="2">
    <citation type="submission" date="2013-04" db="EMBL/GenBank/DDBJ databases">
        <title>Genomic mechanisms accounting for the adaptation to parasitism in nematode-trapping fungi.</title>
        <authorList>
            <person name="Ahren D.G."/>
        </authorList>
    </citation>
    <scope>NUCLEOTIDE SEQUENCE [LARGE SCALE GENOMIC DNA]</scope>
    <source>
        <strain evidence="3">CBS 200.50</strain>
    </source>
</reference>
<sequence>MCFTIAIEFRAHDVLQELLSDPSLREYIDDTFPVSLGPQQRKHNYSALSMAVSYQDEQGIRILLDNGADPTKIDIHCISENHLDGCLEYPFRAYLENNGLSSVVERILKKKASDKVNDILFFDPINDDAESWEIKITNVGGDLSDLLTLMDGVVTNSGSISVKLYLQLLSPFLERLDIDVLTATREHPTSLDMNLAFWKYERIENFPWSLSDFLKGVGLYGADRTRNINKDLRIIMDAPIGFQISQNTRKGLDVSKSRHDASVEQFTARLDSFCFDDTRAFDTGIPDYDKGRGYVREGYNPARSLKLLENFPKWVESGDVKIESLLHWARCIHHKEFHRKLCDLALLHLSIMTRIQISSFLRLAAHCDFYDVTETILQTAPDFWVPNDVLCEATWFAGMKTFNILISRYSPEHGAQKHLTPEILLLAAVILGQFYKVVKLLPHAEIDFEFKPGRTVLFVAVELGRLDITKLLLKAGAVKHIDICKEEAMGNQNFAIESLLQHAIDSQLPKNTDGSAILEDASSISTPGRLNGTEEFLSLAPPEDLWYNTDDYSEEALKSWIGC</sequence>
<accession>S8AS74</accession>
<reference evidence="2 3" key="1">
    <citation type="journal article" date="2013" name="PLoS Genet.">
        <title>Genomic mechanisms accounting for the adaptation to parasitism in nematode-trapping fungi.</title>
        <authorList>
            <person name="Meerupati T."/>
            <person name="Andersson K.M."/>
            <person name="Friman E."/>
            <person name="Kumar D."/>
            <person name="Tunlid A."/>
            <person name="Ahren D."/>
        </authorList>
    </citation>
    <scope>NUCLEOTIDE SEQUENCE [LARGE SCALE GENOMIC DNA]</scope>
    <source>
        <strain evidence="2 3">CBS 200.50</strain>
    </source>
</reference>
<dbReference type="OrthoDB" id="539213at2759"/>
<name>S8AS74_DACHA</name>
<organism evidence="2 3">
    <name type="scientific">Dactylellina haptotyla (strain CBS 200.50)</name>
    <name type="common">Nematode-trapping fungus</name>
    <name type="synonym">Monacrosporium haptotylum</name>
    <dbReference type="NCBI Taxonomy" id="1284197"/>
    <lineage>
        <taxon>Eukaryota</taxon>
        <taxon>Fungi</taxon>
        <taxon>Dikarya</taxon>
        <taxon>Ascomycota</taxon>
        <taxon>Pezizomycotina</taxon>
        <taxon>Orbiliomycetes</taxon>
        <taxon>Orbiliales</taxon>
        <taxon>Orbiliaceae</taxon>
        <taxon>Dactylellina</taxon>
    </lineage>
</organism>